<dbReference type="EMBL" id="CP036525">
    <property type="protein sequence ID" value="QDT08040.1"/>
    <property type="molecule type" value="Genomic_DNA"/>
</dbReference>
<evidence type="ECO:0000313" key="4">
    <source>
        <dbReference type="Proteomes" id="UP000318538"/>
    </source>
</evidence>
<dbReference type="PANTHER" id="PTHR23422">
    <property type="entry name" value="DIPEPTIDYL PEPTIDASE III-RELATED"/>
    <property type="match status" value="1"/>
</dbReference>
<evidence type="ECO:0000256" key="2">
    <source>
        <dbReference type="ARBA" id="ARBA00022801"/>
    </source>
</evidence>
<dbReference type="AlphaFoldDB" id="A0A517NLM8"/>
<keyword evidence="4" id="KW-1185">Reference proteome</keyword>
<dbReference type="PANTHER" id="PTHR23422:SF9">
    <property type="entry name" value="ZN-DEPENDENT HYDROLASE"/>
    <property type="match status" value="1"/>
</dbReference>
<organism evidence="3 4">
    <name type="scientific">Rubripirellula lacrimiformis</name>
    <dbReference type="NCBI Taxonomy" id="1930273"/>
    <lineage>
        <taxon>Bacteria</taxon>
        <taxon>Pseudomonadati</taxon>
        <taxon>Planctomycetota</taxon>
        <taxon>Planctomycetia</taxon>
        <taxon>Pirellulales</taxon>
        <taxon>Pirellulaceae</taxon>
        <taxon>Rubripirellula</taxon>
    </lineage>
</organism>
<dbReference type="Pfam" id="PF03571">
    <property type="entry name" value="Peptidase_M49"/>
    <property type="match status" value="1"/>
</dbReference>
<accession>A0A517NLM8</accession>
<proteinExistence type="predicted"/>
<dbReference type="GO" id="GO:0005737">
    <property type="term" value="C:cytoplasm"/>
    <property type="evidence" value="ECO:0007669"/>
    <property type="project" value="TreeGrafter"/>
</dbReference>
<dbReference type="RefSeq" id="WP_218933649.1">
    <property type="nucleotide sequence ID" value="NZ_CP036525.1"/>
</dbReference>
<evidence type="ECO:0000256" key="1">
    <source>
        <dbReference type="ARBA" id="ARBA00022723"/>
    </source>
</evidence>
<dbReference type="GO" id="GO:0008239">
    <property type="term" value="F:dipeptidyl-peptidase activity"/>
    <property type="evidence" value="ECO:0007669"/>
    <property type="project" value="TreeGrafter"/>
</dbReference>
<dbReference type="Proteomes" id="UP000318538">
    <property type="component" value="Chromosome"/>
</dbReference>
<keyword evidence="2" id="KW-0378">Hydrolase</keyword>
<dbReference type="InterPro" id="IPR039461">
    <property type="entry name" value="Peptidase_M49"/>
</dbReference>
<name>A0A517NLM8_9BACT</name>
<dbReference type="GO" id="GO:0046872">
    <property type="term" value="F:metal ion binding"/>
    <property type="evidence" value="ECO:0007669"/>
    <property type="project" value="UniProtKB-KW"/>
</dbReference>
<keyword evidence="1" id="KW-0479">Metal-binding</keyword>
<gene>
    <name evidence="3" type="ORF">K227x_64700</name>
</gene>
<protein>
    <submittedName>
        <fullName evidence="3">Peptidase family M49</fullName>
    </submittedName>
</protein>
<reference evidence="3 4" key="1">
    <citation type="submission" date="2019-02" db="EMBL/GenBank/DDBJ databases">
        <title>Deep-cultivation of Planctomycetes and their phenomic and genomic characterization uncovers novel biology.</title>
        <authorList>
            <person name="Wiegand S."/>
            <person name="Jogler M."/>
            <person name="Boedeker C."/>
            <person name="Pinto D."/>
            <person name="Vollmers J."/>
            <person name="Rivas-Marin E."/>
            <person name="Kohn T."/>
            <person name="Peeters S.H."/>
            <person name="Heuer A."/>
            <person name="Rast P."/>
            <person name="Oberbeckmann S."/>
            <person name="Bunk B."/>
            <person name="Jeske O."/>
            <person name="Meyerdierks A."/>
            <person name="Storesund J.E."/>
            <person name="Kallscheuer N."/>
            <person name="Luecker S."/>
            <person name="Lage O.M."/>
            <person name="Pohl T."/>
            <person name="Merkel B.J."/>
            <person name="Hornburger P."/>
            <person name="Mueller R.-W."/>
            <person name="Bruemmer F."/>
            <person name="Labrenz M."/>
            <person name="Spormann A.M."/>
            <person name="Op den Camp H."/>
            <person name="Overmann J."/>
            <person name="Amann R."/>
            <person name="Jetten M.S.M."/>
            <person name="Mascher T."/>
            <person name="Medema M.H."/>
            <person name="Devos D.P."/>
            <person name="Kaster A.-K."/>
            <person name="Ovreas L."/>
            <person name="Rohde M."/>
            <person name="Galperin M.Y."/>
            <person name="Jogler C."/>
        </authorList>
    </citation>
    <scope>NUCLEOTIDE SEQUENCE [LARGE SCALE GENOMIC DNA]</scope>
    <source>
        <strain evidence="3 4">K22_7</strain>
    </source>
</reference>
<sequence length="657" mass="73507">MDHRSDDGPADSVAVAVPTGIEPVFRGEFSDCQSIRALHNRTFAVFRNNRFPTHRQACQHEPWGDETCFAPSRTSINWAKLEITWLMCIDPFRSKPPAFLSLRPVCIMRKLIFPILVTSLLSIPLSSSLAQESVRPNDVESASSDAQQRLKQYVKVELTTDMSALSSKQRKMIGLLIEAAQIMDGCFWYEAYGDRDSLLAGIEAPAIKQFAVINYGPWDRLAGNRPFVPGVNAKPAGANFYPTDMTKEEFEQANLPGKDGLYTFIRRAEDGSLKTVPYHQQFASEMKQAADLLTQAAGLAEDAGLKHYLMLRADALLSDDYRPSDMAWLDMHNNTIDVVIGPIENYEDQLYGYKTAHEAYVLVKDKQWSDRLAKYAAFLPELQTSLPIEDAYKQEKPGSDTELNAYDVIYYAGDCNSGSKTIAINLPNDEQVQLEKGTRRLQLKNAMRAKFDKILLPIADELIVDDQRQHITFDAFFSNTMFHEVAHGLGIKNTINGRGPVRTALKEHAGAIEEGKADILGLHMINQLHQKGEITEDLEDFYVTFMAGIFRSVRFGASSAHGKANMIRFNFFRDAGAFQRQADGKYRVDVPKFRKAARDLSSLLLRLQGDGDYAGVTELVKAKGVISDQLQADLDRLSQKGIPVDVVFRQGKDVLGL</sequence>
<dbReference type="Gene3D" id="3.30.540.30">
    <property type="match status" value="1"/>
</dbReference>
<dbReference type="KEGG" id="rlc:K227x_64700"/>
<evidence type="ECO:0000313" key="3">
    <source>
        <dbReference type="EMBL" id="QDT08040.1"/>
    </source>
</evidence>